<proteinExistence type="predicted"/>
<organism evidence="1 2">
    <name type="scientific">Methylobacterium hispanicum</name>
    <dbReference type="NCBI Taxonomy" id="270350"/>
    <lineage>
        <taxon>Bacteria</taxon>
        <taxon>Pseudomonadati</taxon>
        <taxon>Pseudomonadota</taxon>
        <taxon>Alphaproteobacteria</taxon>
        <taxon>Hyphomicrobiales</taxon>
        <taxon>Methylobacteriaceae</taxon>
        <taxon>Methylobacterium</taxon>
    </lineage>
</organism>
<gene>
    <name evidence="1" type="ORF">BHAOGJBA_4204</name>
</gene>
<dbReference type="Proteomes" id="UP001055247">
    <property type="component" value="Unassembled WGS sequence"/>
</dbReference>
<dbReference type="EMBL" id="BPQO01000020">
    <property type="protein sequence ID" value="GJD90662.1"/>
    <property type="molecule type" value="Genomic_DNA"/>
</dbReference>
<evidence type="ECO:0008006" key="3">
    <source>
        <dbReference type="Google" id="ProtNLM"/>
    </source>
</evidence>
<sequence length="102" mass="11245">MSPLSADQHLERIRLAVVASPVYRDVDALRSAPSDVLDGWAFAREVQPLVDQGILGAEPVEPRDRTLGNEVSWHFTDKGLEMARAWLAPSDRAEPEASAPRI</sequence>
<dbReference type="RefSeq" id="WP_238230808.1">
    <property type="nucleotide sequence ID" value="NZ_BPQO01000020.1"/>
</dbReference>
<reference evidence="1" key="1">
    <citation type="journal article" date="2016" name="Front. Microbiol.">
        <title>Genome Sequence of the Piezophilic, Mesophilic Sulfate-Reducing Bacterium Desulfovibrio indicus J2T.</title>
        <authorList>
            <person name="Cao J."/>
            <person name="Maignien L."/>
            <person name="Shao Z."/>
            <person name="Alain K."/>
            <person name="Jebbar M."/>
        </authorList>
    </citation>
    <scope>NUCLEOTIDE SEQUENCE</scope>
    <source>
        <strain evidence="1">DSM 16372</strain>
    </source>
</reference>
<keyword evidence="2" id="KW-1185">Reference proteome</keyword>
<evidence type="ECO:0000313" key="1">
    <source>
        <dbReference type="EMBL" id="GJD90662.1"/>
    </source>
</evidence>
<evidence type="ECO:0000313" key="2">
    <source>
        <dbReference type="Proteomes" id="UP001055247"/>
    </source>
</evidence>
<comment type="caution">
    <text evidence="1">The sequence shown here is derived from an EMBL/GenBank/DDBJ whole genome shotgun (WGS) entry which is preliminary data.</text>
</comment>
<protein>
    <recommendedName>
        <fullName evidence="3">ArsR family transcriptional regulator</fullName>
    </recommendedName>
</protein>
<reference evidence="1" key="2">
    <citation type="submission" date="2021-08" db="EMBL/GenBank/DDBJ databases">
        <authorList>
            <person name="Tani A."/>
            <person name="Ola A."/>
            <person name="Ogura Y."/>
            <person name="Katsura K."/>
            <person name="Hayashi T."/>
        </authorList>
    </citation>
    <scope>NUCLEOTIDE SEQUENCE</scope>
    <source>
        <strain evidence="1">DSM 16372</strain>
    </source>
</reference>
<dbReference type="AlphaFoldDB" id="A0AAV4ZR53"/>
<accession>A0AAV4ZR53</accession>
<name>A0AAV4ZR53_9HYPH</name>